<name>A0A1E4T694_9ASCO</name>
<protein>
    <submittedName>
        <fullName evidence="3">Uncharacterized protein</fullName>
    </submittedName>
</protein>
<reference evidence="4" key="1">
    <citation type="submission" date="2016-04" db="EMBL/GenBank/DDBJ databases">
        <title>Comparative genomics of biotechnologically important yeasts.</title>
        <authorList>
            <consortium name="DOE Joint Genome Institute"/>
            <person name="Riley R."/>
            <person name="Haridas S."/>
            <person name="Wolfe K.H."/>
            <person name="Lopes M.R."/>
            <person name="Hittinger C.T."/>
            <person name="Goker M."/>
            <person name="Salamov A."/>
            <person name="Wisecaver J."/>
            <person name="Long T.M."/>
            <person name="Aerts A.L."/>
            <person name="Barry K."/>
            <person name="Choi C."/>
            <person name="Clum A."/>
            <person name="Coughlan A.Y."/>
            <person name="Deshpande S."/>
            <person name="Douglass A.P."/>
            <person name="Hanson S.J."/>
            <person name="Klenk H.-P."/>
            <person name="Labutti K."/>
            <person name="Lapidus A."/>
            <person name="Lindquist E."/>
            <person name="Lipzen A."/>
            <person name="Meier-Kolthoff J.P."/>
            <person name="Ohm R.A."/>
            <person name="Otillar R.P."/>
            <person name="Pangilinan J."/>
            <person name="Peng Y."/>
            <person name="Rokas A."/>
            <person name="Rosa C.A."/>
            <person name="Scheuner C."/>
            <person name="Sibirny A.A."/>
            <person name="Slot J.C."/>
            <person name="Stielow J.B."/>
            <person name="Sun H."/>
            <person name="Kurtzman C.P."/>
            <person name="Blackwell M."/>
            <person name="Grigoriev I.V."/>
            <person name="Jeffries T.W."/>
        </authorList>
    </citation>
    <scope>NUCLEOTIDE SEQUENCE [LARGE SCALE GENOMIC DNA]</scope>
    <source>
        <strain evidence="4">NRRL YB-2248</strain>
    </source>
</reference>
<sequence>MSTTISHDSSADVLPPPANPTEIPPPPQINNNTIPLDLSARFPILDSEQQLISFLKQQKQHLTPDQISYIFKNPSYFITDVIPIASSYSEKLMYQYLETDSKEKFLDLLERDVGFTDSEFSITNETVHEMTNELKVLKEQVTTLKDDLLSKNKILLKNLTDLGKLNKTNTNLQDDVNKLKSQYNEMLEKDGLKIGEYSVSSIDELESLILKLESENNDLSIEVDQLEKKSNDQQSKLTTIDNELAELTRISELKQNELNNSLTVNVNDEINKDVEIEYRNLRQLLDTWNKL</sequence>
<evidence type="ECO:0000313" key="3">
    <source>
        <dbReference type="EMBL" id="ODV87279.1"/>
    </source>
</evidence>
<proteinExistence type="predicted"/>
<accession>A0A1E4T694</accession>
<evidence type="ECO:0000256" key="2">
    <source>
        <dbReference type="SAM" id="MobiDB-lite"/>
    </source>
</evidence>
<evidence type="ECO:0000313" key="4">
    <source>
        <dbReference type="Proteomes" id="UP000094801"/>
    </source>
</evidence>
<evidence type="ECO:0000256" key="1">
    <source>
        <dbReference type="SAM" id="Coils"/>
    </source>
</evidence>
<feature type="coiled-coil region" evidence="1">
    <location>
        <begin position="127"/>
        <end position="243"/>
    </location>
</feature>
<dbReference type="EMBL" id="KV453848">
    <property type="protein sequence ID" value="ODV87279.1"/>
    <property type="molecule type" value="Genomic_DNA"/>
</dbReference>
<dbReference type="AlphaFoldDB" id="A0A1E4T694"/>
<organism evidence="3 4">
    <name type="scientific">[Candida] arabinofermentans NRRL YB-2248</name>
    <dbReference type="NCBI Taxonomy" id="983967"/>
    <lineage>
        <taxon>Eukaryota</taxon>
        <taxon>Fungi</taxon>
        <taxon>Dikarya</taxon>
        <taxon>Ascomycota</taxon>
        <taxon>Saccharomycotina</taxon>
        <taxon>Pichiomycetes</taxon>
        <taxon>Pichiales</taxon>
        <taxon>Pichiaceae</taxon>
        <taxon>Ogataea</taxon>
        <taxon>Ogataea/Candida clade</taxon>
    </lineage>
</organism>
<gene>
    <name evidence="3" type="ORF">CANARDRAFT_5826</name>
</gene>
<keyword evidence="4" id="KW-1185">Reference proteome</keyword>
<dbReference type="Proteomes" id="UP000094801">
    <property type="component" value="Unassembled WGS sequence"/>
</dbReference>
<dbReference type="Gene3D" id="1.10.287.1490">
    <property type="match status" value="1"/>
</dbReference>
<feature type="compositionally biased region" description="Pro residues" evidence="2">
    <location>
        <begin position="14"/>
        <end position="28"/>
    </location>
</feature>
<feature type="region of interest" description="Disordered" evidence="2">
    <location>
        <begin position="1"/>
        <end position="29"/>
    </location>
</feature>
<keyword evidence="1" id="KW-0175">Coiled coil</keyword>